<dbReference type="Proteomes" id="UP000887565">
    <property type="component" value="Unplaced"/>
</dbReference>
<evidence type="ECO:0000313" key="1">
    <source>
        <dbReference type="Proteomes" id="UP000887565"/>
    </source>
</evidence>
<dbReference type="AlphaFoldDB" id="A0A915I9U8"/>
<keyword evidence="1" id="KW-1185">Reference proteome</keyword>
<protein>
    <submittedName>
        <fullName evidence="2">B box-type domain-containing protein</fullName>
    </submittedName>
</protein>
<organism evidence="1 2">
    <name type="scientific">Romanomermis culicivorax</name>
    <name type="common">Nematode worm</name>
    <dbReference type="NCBI Taxonomy" id="13658"/>
    <lineage>
        <taxon>Eukaryota</taxon>
        <taxon>Metazoa</taxon>
        <taxon>Ecdysozoa</taxon>
        <taxon>Nematoda</taxon>
        <taxon>Enoplea</taxon>
        <taxon>Dorylaimia</taxon>
        <taxon>Mermithida</taxon>
        <taxon>Mermithoidea</taxon>
        <taxon>Mermithidae</taxon>
        <taxon>Romanomermis</taxon>
    </lineage>
</organism>
<sequence>MKRPCPFRNAKSGLKKAVNMYESDENYRNVVHQNTLNKLIEGSRLCAATTTTAEGVAASPKCRNCFSSCDKNMQKVCRHCDRLICDSCTISCENCADVTKSTIFKTIFLDKKYDSKNAVHLCADCSNS</sequence>
<evidence type="ECO:0000313" key="2">
    <source>
        <dbReference type="WBParaSite" id="nRc.2.0.1.t10950-RA"/>
    </source>
</evidence>
<dbReference type="WBParaSite" id="nRc.2.0.1.t10950-RA">
    <property type="protein sequence ID" value="nRc.2.0.1.t10950-RA"/>
    <property type="gene ID" value="nRc.2.0.1.g10950"/>
</dbReference>
<accession>A0A915I9U8</accession>
<reference evidence="2" key="1">
    <citation type="submission" date="2022-11" db="UniProtKB">
        <authorList>
            <consortium name="WormBaseParasite"/>
        </authorList>
    </citation>
    <scope>IDENTIFICATION</scope>
</reference>
<proteinExistence type="predicted"/>
<name>A0A915I9U8_ROMCU</name>